<evidence type="ECO:0000313" key="8">
    <source>
        <dbReference type="Proteomes" id="UP000186112"/>
    </source>
</evidence>
<keyword evidence="8" id="KW-1185">Reference proteome</keyword>
<dbReference type="RefSeq" id="WP_075725184.1">
    <property type="nucleotide sequence ID" value="NZ_LTDM01000010.1"/>
</dbReference>
<keyword evidence="3 5" id="KW-1133">Transmembrane helix</keyword>
<accession>A0A1U7M7S8</accession>
<dbReference type="OrthoDB" id="9815855at2"/>
<keyword evidence="2 5" id="KW-0812">Transmembrane</keyword>
<dbReference type="InterPro" id="IPR013525">
    <property type="entry name" value="ABC2_TM"/>
</dbReference>
<feature type="transmembrane region" description="Helical" evidence="5">
    <location>
        <begin position="174"/>
        <end position="194"/>
    </location>
</feature>
<dbReference type="Pfam" id="PF12698">
    <property type="entry name" value="ABC2_membrane_3"/>
    <property type="match status" value="1"/>
</dbReference>
<dbReference type="EMBL" id="LTDM01000010">
    <property type="protein sequence ID" value="OLS03269.1"/>
    <property type="molecule type" value="Genomic_DNA"/>
</dbReference>
<name>A0A1U7M7S8_TISCR</name>
<evidence type="ECO:0000313" key="7">
    <source>
        <dbReference type="EMBL" id="OLS03269.1"/>
    </source>
</evidence>
<dbReference type="GO" id="GO:0140359">
    <property type="term" value="F:ABC-type transporter activity"/>
    <property type="evidence" value="ECO:0007669"/>
    <property type="project" value="InterPro"/>
</dbReference>
<dbReference type="GO" id="GO:0005886">
    <property type="term" value="C:plasma membrane"/>
    <property type="evidence" value="ECO:0007669"/>
    <property type="project" value="UniProtKB-SubCell"/>
</dbReference>
<feature type="transmembrane region" description="Helical" evidence="5">
    <location>
        <begin position="116"/>
        <end position="134"/>
    </location>
</feature>
<dbReference type="AlphaFoldDB" id="A0A1U7M7S8"/>
<organism evidence="7 8">
    <name type="scientific">Tissierella creatinophila DSM 6911</name>
    <dbReference type="NCBI Taxonomy" id="1123403"/>
    <lineage>
        <taxon>Bacteria</taxon>
        <taxon>Bacillati</taxon>
        <taxon>Bacillota</taxon>
        <taxon>Tissierellia</taxon>
        <taxon>Tissierellales</taxon>
        <taxon>Tissierellaceae</taxon>
        <taxon>Tissierella</taxon>
    </lineage>
</organism>
<gene>
    <name evidence="7" type="ORF">TICRE_06970</name>
</gene>
<evidence type="ECO:0000259" key="6">
    <source>
        <dbReference type="Pfam" id="PF12698"/>
    </source>
</evidence>
<feature type="transmembrane region" description="Helical" evidence="5">
    <location>
        <begin position="21"/>
        <end position="44"/>
    </location>
</feature>
<feature type="domain" description="ABC-2 type transporter transmembrane" evidence="6">
    <location>
        <begin position="59"/>
        <end position="267"/>
    </location>
</feature>
<evidence type="ECO:0000256" key="4">
    <source>
        <dbReference type="ARBA" id="ARBA00023136"/>
    </source>
</evidence>
<evidence type="ECO:0000256" key="5">
    <source>
        <dbReference type="SAM" id="Phobius"/>
    </source>
</evidence>
<sequence>MNPILKKELKIKMRSWKVVAVMMIYLLALGGLILLMSSNIFMGYGSGYGIRPEEISTIFIFIVMAQLGLILLIAPATTANSISGERERGTLDLLICTRMSSLSLVVGKLLASIAEVVLLLIVSIPVLSIIFLFGGISLSNILLIFIFYVITAILFGSIGIFMSSFFKKTTTSTIMSYFVTALLAGGTVFIVLAMEVFYFRPNGVSGFLNSFPKILYLNPFVVLLGVLDSFMGQGMLTDIFGLKGSTKLIVINMLFSIITSMILLYLSSIKINPMKGLKSKNK</sequence>
<feature type="transmembrane region" description="Helical" evidence="5">
    <location>
        <begin position="215"/>
        <end position="236"/>
    </location>
</feature>
<dbReference type="PANTHER" id="PTHR43471">
    <property type="entry name" value="ABC TRANSPORTER PERMEASE"/>
    <property type="match status" value="1"/>
</dbReference>
<evidence type="ECO:0000256" key="3">
    <source>
        <dbReference type="ARBA" id="ARBA00022989"/>
    </source>
</evidence>
<dbReference type="Proteomes" id="UP000186112">
    <property type="component" value="Unassembled WGS sequence"/>
</dbReference>
<evidence type="ECO:0000256" key="2">
    <source>
        <dbReference type="ARBA" id="ARBA00022692"/>
    </source>
</evidence>
<feature type="transmembrane region" description="Helical" evidence="5">
    <location>
        <begin position="248"/>
        <end position="266"/>
    </location>
</feature>
<comment type="caution">
    <text evidence="7">The sequence shown here is derived from an EMBL/GenBank/DDBJ whole genome shotgun (WGS) entry which is preliminary data.</text>
</comment>
<reference evidence="7 8" key="1">
    <citation type="submission" date="2016-02" db="EMBL/GenBank/DDBJ databases">
        <title>Genome sequence of Tissierella creatinophila DSM 6911.</title>
        <authorList>
            <person name="Poehlein A."/>
            <person name="Daniel R."/>
        </authorList>
    </citation>
    <scope>NUCLEOTIDE SEQUENCE [LARGE SCALE GENOMIC DNA]</scope>
    <source>
        <strain evidence="7 8">DSM 6911</strain>
    </source>
</reference>
<protein>
    <submittedName>
        <fullName evidence="7">ABC-2 family transporter protein</fullName>
    </submittedName>
</protein>
<comment type="subcellular location">
    <subcellularLocation>
        <location evidence="1">Membrane</location>
        <topology evidence="1">Multi-pass membrane protein</topology>
    </subcellularLocation>
</comment>
<feature type="transmembrane region" description="Helical" evidence="5">
    <location>
        <begin position="141"/>
        <end position="162"/>
    </location>
</feature>
<keyword evidence="4 5" id="KW-0472">Membrane</keyword>
<evidence type="ECO:0000256" key="1">
    <source>
        <dbReference type="ARBA" id="ARBA00004141"/>
    </source>
</evidence>
<dbReference type="PANTHER" id="PTHR43471:SF12">
    <property type="entry name" value="HYPOTHETICAL MEMBRANE PROTEIN, CONSERVED"/>
    <property type="match status" value="1"/>
</dbReference>
<feature type="transmembrane region" description="Helical" evidence="5">
    <location>
        <begin position="56"/>
        <end position="79"/>
    </location>
</feature>
<proteinExistence type="predicted"/>